<name>A0A2M3ZTK3_9DIPT</name>
<evidence type="ECO:0000313" key="2">
    <source>
        <dbReference type="EMBL" id="MBW31822.1"/>
    </source>
</evidence>
<dbReference type="EMBL" id="GGFM01011071">
    <property type="protein sequence ID" value="MBW31822.1"/>
    <property type="molecule type" value="Transcribed_RNA"/>
</dbReference>
<dbReference type="AlphaFoldDB" id="A0A2M3ZTK3"/>
<organism evidence="2">
    <name type="scientific">Anopheles braziliensis</name>
    <dbReference type="NCBI Taxonomy" id="58242"/>
    <lineage>
        <taxon>Eukaryota</taxon>
        <taxon>Metazoa</taxon>
        <taxon>Ecdysozoa</taxon>
        <taxon>Arthropoda</taxon>
        <taxon>Hexapoda</taxon>
        <taxon>Insecta</taxon>
        <taxon>Pterygota</taxon>
        <taxon>Neoptera</taxon>
        <taxon>Endopterygota</taxon>
        <taxon>Diptera</taxon>
        <taxon>Nematocera</taxon>
        <taxon>Culicoidea</taxon>
        <taxon>Culicidae</taxon>
        <taxon>Anophelinae</taxon>
        <taxon>Anopheles</taxon>
    </lineage>
</organism>
<protein>
    <submittedName>
        <fullName evidence="2">Putative secreted peptide</fullName>
    </submittedName>
</protein>
<reference evidence="2" key="1">
    <citation type="submission" date="2018-01" db="EMBL/GenBank/DDBJ databases">
        <title>An insight into the sialome of Amazonian anophelines.</title>
        <authorList>
            <person name="Ribeiro J.M."/>
            <person name="Scarpassa V."/>
            <person name="Calvo E."/>
        </authorList>
    </citation>
    <scope>NUCLEOTIDE SEQUENCE</scope>
    <source>
        <tissue evidence="2">Salivary glands</tissue>
    </source>
</reference>
<feature type="signal peptide" evidence="1">
    <location>
        <begin position="1"/>
        <end position="24"/>
    </location>
</feature>
<feature type="chain" id="PRO_5014875965" evidence="1">
    <location>
        <begin position="25"/>
        <end position="78"/>
    </location>
</feature>
<accession>A0A2M3ZTK3</accession>
<keyword evidence="1" id="KW-0732">Signal</keyword>
<evidence type="ECO:0000256" key="1">
    <source>
        <dbReference type="SAM" id="SignalP"/>
    </source>
</evidence>
<sequence length="78" mass="8799">MSFRPAFVGVVLLSLWWLWRHISSLVPDCYTFGFGQPGSCVSDAGPIADMTDGWQAPLGIHRFADHLRDHRSIRSRCP</sequence>
<proteinExistence type="predicted"/>